<keyword evidence="2" id="KW-1185">Reference proteome</keyword>
<dbReference type="Proteomes" id="UP001172159">
    <property type="component" value="Unassembled WGS sequence"/>
</dbReference>
<proteinExistence type="predicted"/>
<accession>A0AA40DID6</accession>
<evidence type="ECO:0000313" key="2">
    <source>
        <dbReference type="Proteomes" id="UP001172159"/>
    </source>
</evidence>
<name>A0AA40DID6_9PEZI</name>
<dbReference type="EMBL" id="JAUKTV010000026">
    <property type="protein sequence ID" value="KAK0702441.1"/>
    <property type="molecule type" value="Genomic_DNA"/>
</dbReference>
<reference evidence="1" key="1">
    <citation type="submission" date="2023-06" db="EMBL/GenBank/DDBJ databases">
        <title>Genome-scale phylogeny and comparative genomics of the fungal order Sordariales.</title>
        <authorList>
            <consortium name="Lawrence Berkeley National Laboratory"/>
            <person name="Hensen N."/>
            <person name="Bonometti L."/>
            <person name="Westerberg I."/>
            <person name="Brannstrom I.O."/>
            <person name="Guillou S."/>
            <person name="Cros-Aarteil S."/>
            <person name="Calhoun S."/>
            <person name="Haridas S."/>
            <person name="Kuo A."/>
            <person name="Mondo S."/>
            <person name="Pangilinan J."/>
            <person name="Riley R."/>
            <person name="Labutti K."/>
            <person name="Andreopoulos B."/>
            <person name="Lipzen A."/>
            <person name="Chen C."/>
            <person name="Yanf M."/>
            <person name="Daum C."/>
            <person name="Ng V."/>
            <person name="Clum A."/>
            <person name="Steindorff A."/>
            <person name="Ohm R."/>
            <person name="Martin F."/>
            <person name="Silar P."/>
            <person name="Natvig D."/>
            <person name="Lalanne C."/>
            <person name="Gautier V."/>
            <person name="Ament-Velasquez S.L."/>
            <person name="Kruys A."/>
            <person name="Hutchinson M.I."/>
            <person name="Powell A.J."/>
            <person name="Barry K."/>
            <person name="Miller A.N."/>
            <person name="Grigoriev I.V."/>
            <person name="Debuchy R."/>
            <person name="Gladieux P."/>
            <person name="Thoren M.H."/>
            <person name="Johannesson H."/>
        </authorList>
    </citation>
    <scope>NUCLEOTIDE SEQUENCE</scope>
    <source>
        <strain evidence="1">CBS 540.89</strain>
    </source>
</reference>
<evidence type="ECO:0000313" key="1">
    <source>
        <dbReference type="EMBL" id="KAK0702441.1"/>
    </source>
</evidence>
<dbReference type="AlphaFoldDB" id="A0AA40DID6"/>
<organism evidence="1 2">
    <name type="scientific">Apiosordaria backusii</name>
    <dbReference type="NCBI Taxonomy" id="314023"/>
    <lineage>
        <taxon>Eukaryota</taxon>
        <taxon>Fungi</taxon>
        <taxon>Dikarya</taxon>
        <taxon>Ascomycota</taxon>
        <taxon>Pezizomycotina</taxon>
        <taxon>Sordariomycetes</taxon>
        <taxon>Sordariomycetidae</taxon>
        <taxon>Sordariales</taxon>
        <taxon>Lasiosphaeriaceae</taxon>
        <taxon>Apiosordaria</taxon>
    </lineage>
</organism>
<protein>
    <submittedName>
        <fullName evidence="1">Uncharacterized protein</fullName>
    </submittedName>
</protein>
<sequence>MIIILMVTTQVLYAPLYPIIMASPTPLYAPGSRIFTLDYDLTIFDELSLLNLTSLLTGIPRLSVLSSLPIKKVRSNSLLMPALILLKPSILTQSRSSWLLW</sequence>
<gene>
    <name evidence="1" type="ORF">B0T21DRAFT_431975</name>
</gene>
<comment type="caution">
    <text evidence="1">The sequence shown here is derived from an EMBL/GenBank/DDBJ whole genome shotgun (WGS) entry which is preliminary data.</text>
</comment>